<dbReference type="CDD" id="cd07078">
    <property type="entry name" value="ALDH"/>
    <property type="match status" value="1"/>
</dbReference>
<protein>
    <submittedName>
        <fullName evidence="4">Aldehyde dehydrogenase</fullName>
    </submittedName>
</protein>
<gene>
    <name evidence="4" type="ORF">JIN87_03400</name>
</gene>
<dbReference type="Pfam" id="PF00171">
    <property type="entry name" value="Aldedh"/>
    <property type="match status" value="1"/>
</dbReference>
<dbReference type="RefSeq" id="WP_200354115.1">
    <property type="nucleotide sequence ID" value="NZ_JAENIL010000005.1"/>
</dbReference>
<dbReference type="InterPro" id="IPR016163">
    <property type="entry name" value="Ald_DH_C"/>
</dbReference>
<dbReference type="PANTHER" id="PTHR11699">
    <property type="entry name" value="ALDEHYDE DEHYDROGENASE-RELATED"/>
    <property type="match status" value="1"/>
</dbReference>
<dbReference type="InterPro" id="IPR016161">
    <property type="entry name" value="Ald_DH/histidinol_DH"/>
</dbReference>
<comment type="caution">
    <text evidence="4">The sequence shown here is derived from an EMBL/GenBank/DDBJ whole genome shotgun (WGS) entry which is preliminary data.</text>
</comment>
<dbReference type="Proteomes" id="UP000617628">
    <property type="component" value="Unassembled WGS sequence"/>
</dbReference>
<evidence type="ECO:0000256" key="1">
    <source>
        <dbReference type="ARBA" id="ARBA00009986"/>
    </source>
</evidence>
<proteinExistence type="inferred from homology"/>
<dbReference type="SUPFAM" id="SSF53720">
    <property type="entry name" value="ALDH-like"/>
    <property type="match status" value="1"/>
</dbReference>
<feature type="domain" description="Aldehyde dehydrogenase" evidence="3">
    <location>
        <begin position="21"/>
        <end position="484"/>
    </location>
</feature>
<sequence>MLEETKKFLSGPLGSFINNQWLTDEEGERFEVTDPCTAEPIAKVRRASAVELDSAVEAADKAFPAWSALPANERAIYLHRIADALEKNFDTIAEIETLDVGKTIENTKGFDIPFGVECIRYFADLSMSLPTDTPLAIKAMEARIHRVPYGVCGFIFPWNFPYNLLLWGIVPALAAGNTVVVKPAELTPLSTLFFAKLAEEAGLPAGVLNVVTGSGREVGEAMCNHKKIKRMSFTGSSFVGKKIGEACGRNLIPCKLELGGKGAAVVFEDADLDLAAEQLSAAITFNTGQVCCTATRWIVQESVVETFTDKVTSLLKSVKLGHGLKAETGMGPLASEKQRQTVVDYLAKGEAEGATAVLKGECVTPEGCEQGYFMTPSLLKGDTENICFKEEIFGPSAYLTTFTDEADAMEQVHSIDYGLANSVFTADLERANRVADNMACGNNWINAHNVFAYGLPYGGVNLSGLGGGVNSPETYYDYLRPQTVARPL</sequence>
<dbReference type="InterPro" id="IPR016162">
    <property type="entry name" value="Ald_DH_N"/>
</dbReference>
<evidence type="ECO:0000259" key="3">
    <source>
        <dbReference type="Pfam" id="PF00171"/>
    </source>
</evidence>
<dbReference type="Gene3D" id="3.40.309.10">
    <property type="entry name" value="Aldehyde Dehydrogenase, Chain A, domain 2"/>
    <property type="match status" value="1"/>
</dbReference>
<keyword evidence="5" id="KW-1185">Reference proteome</keyword>
<organism evidence="4 5">
    <name type="scientific">Pelagicoccus mobilis</name>
    <dbReference type="NCBI Taxonomy" id="415221"/>
    <lineage>
        <taxon>Bacteria</taxon>
        <taxon>Pseudomonadati</taxon>
        <taxon>Verrucomicrobiota</taxon>
        <taxon>Opitutia</taxon>
        <taxon>Puniceicoccales</taxon>
        <taxon>Pelagicoccaceae</taxon>
        <taxon>Pelagicoccus</taxon>
    </lineage>
</organism>
<dbReference type="EMBL" id="JAENIL010000005">
    <property type="protein sequence ID" value="MBK1875898.1"/>
    <property type="molecule type" value="Genomic_DNA"/>
</dbReference>
<evidence type="ECO:0000313" key="5">
    <source>
        <dbReference type="Proteomes" id="UP000617628"/>
    </source>
</evidence>
<evidence type="ECO:0000256" key="2">
    <source>
        <dbReference type="ARBA" id="ARBA00023002"/>
    </source>
</evidence>
<dbReference type="AlphaFoldDB" id="A0A934RYK1"/>
<dbReference type="InterPro" id="IPR015590">
    <property type="entry name" value="Aldehyde_DH_dom"/>
</dbReference>
<accession>A0A934RYK1</accession>
<dbReference type="Gene3D" id="3.40.605.10">
    <property type="entry name" value="Aldehyde Dehydrogenase, Chain A, domain 1"/>
    <property type="match status" value="1"/>
</dbReference>
<dbReference type="FunFam" id="3.40.605.10:FF:000007">
    <property type="entry name" value="NAD/NADP-dependent betaine aldehyde dehydrogenase"/>
    <property type="match status" value="1"/>
</dbReference>
<comment type="similarity">
    <text evidence="1">Belongs to the aldehyde dehydrogenase family.</text>
</comment>
<dbReference type="GO" id="GO:0016620">
    <property type="term" value="F:oxidoreductase activity, acting on the aldehyde or oxo group of donors, NAD or NADP as acceptor"/>
    <property type="evidence" value="ECO:0007669"/>
    <property type="project" value="InterPro"/>
</dbReference>
<name>A0A934RYK1_9BACT</name>
<evidence type="ECO:0000313" key="4">
    <source>
        <dbReference type="EMBL" id="MBK1875898.1"/>
    </source>
</evidence>
<reference evidence="4" key="1">
    <citation type="submission" date="2021-01" db="EMBL/GenBank/DDBJ databases">
        <title>Modified the classification status of verrucomicrobia.</title>
        <authorList>
            <person name="Feng X."/>
        </authorList>
    </citation>
    <scope>NUCLEOTIDE SEQUENCE</scope>
    <source>
        <strain evidence="4">KCTC 13126</strain>
    </source>
</reference>
<keyword evidence="2" id="KW-0560">Oxidoreductase</keyword>